<dbReference type="InParanoid" id="A0A1D6Q5H5"/>
<accession>A0A1D6Q5H5</accession>
<evidence type="ECO:0000313" key="1">
    <source>
        <dbReference type="EMBL" id="AQK53784.1"/>
    </source>
</evidence>
<dbReference type="AlphaFoldDB" id="A0A1D6Q5H5"/>
<gene>
    <name evidence="1" type="ORF">ZEAMMB73_Zm00001d051184</name>
</gene>
<proteinExistence type="predicted"/>
<sequence>MEYVVTIDVLHEAVNNVNNNIGPAIVGKVEASTNHLFEKQGTSTNHLFEKQGTTSTTCPSSGCETLST</sequence>
<reference evidence="1" key="1">
    <citation type="submission" date="2015-12" db="EMBL/GenBank/DDBJ databases">
        <title>Update maize B73 reference genome by single molecule sequencing technologies.</title>
        <authorList>
            <consortium name="Maize Genome Sequencing Project"/>
            <person name="Ware D."/>
        </authorList>
    </citation>
    <scope>NUCLEOTIDE SEQUENCE</scope>
    <source>
        <tissue evidence="1">Seedling</tissue>
    </source>
</reference>
<organism evidence="1">
    <name type="scientific">Zea mays</name>
    <name type="common">Maize</name>
    <dbReference type="NCBI Taxonomy" id="4577"/>
    <lineage>
        <taxon>Eukaryota</taxon>
        <taxon>Viridiplantae</taxon>
        <taxon>Streptophyta</taxon>
        <taxon>Embryophyta</taxon>
        <taxon>Tracheophyta</taxon>
        <taxon>Spermatophyta</taxon>
        <taxon>Magnoliopsida</taxon>
        <taxon>Liliopsida</taxon>
        <taxon>Poales</taxon>
        <taxon>Poaceae</taxon>
        <taxon>PACMAD clade</taxon>
        <taxon>Panicoideae</taxon>
        <taxon>Andropogonodae</taxon>
        <taxon>Andropogoneae</taxon>
        <taxon>Tripsacinae</taxon>
        <taxon>Zea</taxon>
    </lineage>
</organism>
<protein>
    <submittedName>
        <fullName evidence="1">Uncharacterized protein</fullName>
    </submittedName>
</protein>
<dbReference type="EMBL" id="CM000780">
    <property type="protein sequence ID" value="AQK53784.1"/>
    <property type="molecule type" value="Genomic_DNA"/>
</dbReference>
<name>A0A1D6Q5H5_MAIZE</name>